<organism evidence="2">
    <name type="scientific">Pseudomonas tritici</name>
    <dbReference type="NCBI Taxonomy" id="2745518"/>
    <lineage>
        <taxon>Bacteria</taxon>
        <taxon>Pseudomonadati</taxon>
        <taxon>Pseudomonadota</taxon>
        <taxon>Gammaproteobacteria</taxon>
        <taxon>Pseudomonadales</taxon>
        <taxon>Pseudomonadaceae</taxon>
        <taxon>Pseudomonas</taxon>
    </lineage>
</organism>
<dbReference type="InterPro" id="IPR038020">
    <property type="entry name" value="MbtH-like_sf"/>
</dbReference>
<feature type="domain" description="MbtH-like" evidence="1">
    <location>
        <begin position="5"/>
        <end position="55"/>
    </location>
</feature>
<dbReference type="EMBL" id="JABWQF010000032">
    <property type="protein sequence ID" value="MBC3297276.1"/>
    <property type="molecule type" value="Genomic_DNA"/>
</dbReference>
<protein>
    <submittedName>
        <fullName evidence="2">MbtH family NRPS accessory protein</fullName>
    </submittedName>
</protein>
<dbReference type="Pfam" id="PF03621">
    <property type="entry name" value="MbtH"/>
    <property type="match status" value="1"/>
</dbReference>
<proteinExistence type="predicted"/>
<sequence length="70" mass="8013">MEFSNPFDNPQGQFAILQNHHGEYSLWPQACALPAGWRVICEPQSPQACEQWLSENWQTLVPSHFAEDKA</sequence>
<name>A0A8H9YZ50_9PSED</name>
<dbReference type="InterPro" id="IPR005153">
    <property type="entry name" value="MbtH-like_dom"/>
</dbReference>
<evidence type="ECO:0000313" key="2">
    <source>
        <dbReference type="EMBL" id="MBC3297276.1"/>
    </source>
</evidence>
<dbReference type="InterPro" id="IPR037407">
    <property type="entry name" value="MLP_fam"/>
</dbReference>
<dbReference type="Gene3D" id="3.90.820.10">
    <property type="entry name" value="Structural Genomics, Unknown Function 30-nov-00 1gh9 Mol_id"/>
    <property type="match status" value="1"/>
</dbReference>
<reference evidence="2" key="1">
    <citation type="journal article" date="2020" name="Microorganisms">
        <title>Reliable Identification of Environmental Pseudomonas Isolates Using the rpoD Gene.</title>
        <authorList>
            <consortium name="The Broad Institute Genome Sequencing Platform"/>
            <person name="Girard L."/>
            <person name="Lood C."/>
            <person name="Rokni-Zadeh H."/>
            <person name="van Noort V."/>
            <person name="Lavigne R."/>
            <person name="De Mot R."/>
        </authorList>
    </citation>
    <scope>NUCLEOTIDE SEQUENCE [LARGE SCALE GENOMIC DNA]</scope>
    <source>
        <strain evidence="2">SWRI145</strain>
    </source>
</reference>
<dbReference type="GO" id="GO:0019290">
    <property type="term" value="P:siderophore biosynthetic process"/>
    <property type="evidence" value="ECO:0007669"/>
    <property type="project" value="TreeGrafter"/>
</dbReference>
<accession>A0A8H9YZ50</accession>
<evidence type="ECO:0000259" key="1">
    <source>
        <dbReference type="SMART" id="SM00923"/>
    </source>
</evidence>
<dbReference type="AlphaFoldDB" id="A0A8H9YZ50"/>
<gene>
    <name evidence="2" type="ORF">HU722_37670</name>
</gene>
<dbReference type="SUPFAM" id="SSF160582">
    <property type="entry name" value="MbtH-like"/>
    <property type="match status" value="1"/>
</dbReference>
<dbReference type="PANTHER" id="PTHR38444">
    <property type="entry name" value="ENTEROBACTIN BIOSYNTHESIS PROTEIN YBDZ"/>
    <property type="match status" value="1"/>
</dbReference>
<dbReference type="SMART" id="SM00923">
    <property type="entry name" value="MbtH"/>
    <property type="match status" value="1"/>
</dbReference>
<dbReference type="PANTHER" id="PTHR38444:SF1">
    <property type="entry name" value="ENTEROBACTIN BIOSYNTHESIS PROTEIN YBDZ"/>
    <property type="match status" value="1"/>
</dbReference>
<dbReference type="GO" id="GO:0005829">
    <property type="term" value="C:cytosol"/>
    <property type="evidence" value="ECO:0007669"/>
    <property type="project" value="TreeGrafter"/>
</dbReference>
<comment type="caution">
    <text evidence="2">The sequence shown here is derived from an EMBL/GenBank/DDBJ whole genome shotgun (WGS) entry which is preliminary data.</text>
</comment>